<dbReference type="GO" id="GO:0016829">
    <property type="term" value="F:lyase activity"/>
    <property type="evidence" value="ECO:0007669"/>
    <property type="project" value="UniProtKB-KW"/>
</dbReference>
<dbReference type="GeneID" id="56590722"/>
<dbReference type="PANTHER" id="PTHR11941">
    <property type="entry name" value="ENOYL-COA HYDRATASE-RELATED"/>
    <property type="match status" value="1"/>
</dbReference>
<evidence type="ECO:0000313" key="3">
    <source>
        <dbReference type="EMBL" id="SAI69958.1"/>
    </source>
</evidence>
<dbReference type="EC" id="4.2.1.-" evidence="3"/>
<dbReference type="RefSeq" id="WP_025512907.1">
    <property type="nucleotide sequence ID" value="NZ_CP016340.1"/>
</dbReference>
<dbReference type="PANTHER" id="PTHR11941:SF54">
    <property type="entry name" value="ENOYL-COA HYDRATASE, MITOCHONDRIAL"/>
    <property type="match status" value="1"/>
</dbReference>
<evidence type="ECO:0000256" key="2">
    <source>
        <dbReference type="ARBA" id="ARBA00023239"/>
    </source>
</evidence>
<dbReference type="Gene3D" id="3.90.226.10">
    <property type="entry name" value="2-enoyl-CoA Hydratase, Chain A, domain 1"/>
    <property type="match status" value="1"/>
</dbReference>
<dbReference type="Pfam" id="PF00378">
    <property type="entry name" value="ECH_1"/>
    <property type="match status" value="1"/>
</dbReference>
<dbReference type="KEGG" id="btrm:SAMEA390648702002"/>
<dbReference type="eggNOG" id="COG1024">
    <property type="taxonomic scope" value="Bacteria"/>
</dbReference>
<dbReference type="OrthoDB" id="9807606at2"/>
<name>A0A157SHL0_9BORD</name>
<dbReference type="Proteomes" id="UP000076825">
    <property type="component" value="Chromosome 1"/>
</dbReference>
<dbReference type="GO" id="GO:0016853">
    <property type="term" value="F:isomerase activity"/>
    <property type="evidence" value="ECO:0007669"/>
    <property type="project" value="UniProtKB-KW"/>
</dbReference>
<keyword evidence="3" id="KW-0413">Isomerase</keyword>
<reference evidence="3 4" key="1">
    <citation type="submission" date="2016-04" db="EMBL/GenBank/DDBJ databases">
        <authorList>
            <consortium name="Pathogen Informatics"/>
        </authorList>
    </citation>
    <scope>NUCLEOTIDE SEQUENCE [LARGE SCALE GENOMIC DNA]</scope>
    <source>
        <strain evidence="3 4">H044680328</strain>
    </source>
</reference>
<dbReference type="CDD" id="cd06558">
    <property type="entry name" value="crotonase-like"/>
    <property type="match status" value="1"/>
</dbReference>
<comment type="similarity">
    <text evidence="1">Belongs to the enoyl-CoA hydratase/isomerase family.</text>
</comment>
<evidence type="ECO:0000313" key="4">
    <source>
        <dbReference type="Proteomes" id="UP000076825"/>
    </source>
</evidence>
<dbReference type="Gene3D" id="1.10.12.10">
    <property type="entry name" value="Lyase 2-enoyl-coa Hydratase, Chain A, domain 2"/>
    <property type="match status" value="1"/>
</dbReference>
<organism evidence="3 4">
    <name type="scientific">Bordetella trematum</name>
    <dbReference type="NCBI Taxonomy" id="123899"/>
    <lineage>
        <taxon>Bacteria</taxon>
        <taxon>Pseudomonadati</taxon>
        <taxon>Pseudomonadota</taxon>
        <taxon>Betaproteobacteria</taxon>
        <taxon>Burkholderiales</taxon>
        <taxon>Alcaligenaceae</taxon>
        <taxon>Bordetella</taxon>
    </lineage>
</organism>
<keyword evidence="4" id="KW-1185">Reference proteome</keyword>
<dbReference type="EMBL" id="LT546645">
    <property type="protein sequence ID" value="SAI69958.1"/>
    <property type="molecule type" value="Genomic_DNA"/>
</dbReference>
<dbReference type="InterPro" id="IPR014748">
    <property type="entry name" value="Enoyl-CoA_hydra_C"/>
</dbReference>
<accession>A0A157SHL0</accession>
<evidence type="ECO:0000256" key="1">
    <source>
        <dbReference type="ARBA" id="ARBA00005254"/>
    </source>
</evidence>
<sequence>MAVVEIDTFGAVTLFTINRPERRNAICRDTALALQDGFAEFDRSGQRVAVITGAGDEAFSSGADVARLPELWRCIPTVGITTEKPIIAATAGWVVGGALVMHMMCDLAIAAENSRFSYPEAKLGFTGGMIAGLAARIPYKIAMDVMLCGATLDAGRAREVGLVNRVVPVGQQVSEALEMAQRLARMAPLVLSTLKRFVTRDVMPRGPAEDMARVIRELGVVRDSHDIEEGRQAFREKRAPVYLGR</sequence>
<gene>
    <name evidence="3" type="primary">caiD_3</name>
    <name evidence="3" type="ORF">SAMEA3906487_02002</name>
</gene>
<dbReference type="PATRIC" id="fig|123899.6.peg.1996"/>
<dbReference type="GO" id="GO:0006635">
    <property type="term" value="P:fatty acid beta-oxidation"/>
    <property type="evidence" value="ECO:0007669"/>
    <property type="project" value="TreeGrafter"/>
</dbReference>
<dbReference type="InterPro" id="IPR029045">
    <property type="entry name" value="ClpP/crotonase-like_dom_sf"/>
</dbReference>
<proteinExistence type="inferred from homology"/>
<keyword evidence="2 3" id="KW-0456">Lyase</keyword>
<dbReference type="InterPro" id="IPR001753">
    <property type="entry name" value="Enoyl-CoA_hydra/iso"/>
</dbReference>
<dbReference type="STRING" id="123899.SAMEA3906487_02002"/>
<dbReference type="SUPFAM" id="SSF52096">
    <property type="entry name" value="ClpP/crotonase"/>
    <property type="match status" value="1"/>
</dbReference>
<dbReference type="AlphaFoldDB" id="A0A157SHL0"/>
<protein>
    <submittedName>
        <fullName evidence="3">Enoyl-CoA hydratase/isomerase</fullName>
        <ecNumber evidence="3">4.2.1.-</ecNumber>
    </submittedName>
</protein>